<dbReference type="InterPro" id="IPR012332">
    <property type="entry name" value="Autotransporter_pectin_lyase_C"/>
</dbReference>
<dbReference type="PROSITE" id="PS51208">
    <property type="entry name" value="AUTOTRANSPORTER"/>
    <property type="match status" value="1"/>
</dbReference>
<dbReference type="SUPFAM" id="SSF103515">
    <property type="entry name" value="Autotransporter"/>
    <property type="match status" value="1"/>
</dbReference>
<evidence type="ECO:0000313" key="9">
    <source>
        <dbReference type="EMBL" id="OAM90603.1"/>
    </source>
</evidence>
<dbReference type="InterPro" id="IPR005546">
    <property type="entry name" value="Autotransporte_beta"/>
</dbReference>
<evidence type="ECO:0000256" key="3">
    <source>
        <dbReference type="ARBA" id="ARBA00004613"/>
    </source>
</evidence>
<dbReference type="STRING" id="1184151.AW736_07370"/>
<dbReference type="Pfam" id="PF12951">
    <property type="entry name" value="PATR"/>
    <property type="match status" value="3"/>
</dbReference>
<dbReference type="NCBIfam" id="TIGR04393">
    <property type="entry name" value="rpt_T5SS_PEPC"/>
    <property type="match status" value="1"/>
</dbReference>
<comment type="caution">
    <text evidence="9">The sequence shown here is derived from an EMBL/GenBank/DDBJ whole genome shotgun (WGS) entry which is preliminary data.</text>
</comment>
<evidence type="ECO:0000256" key="7">
    <source>
        <dbReference type="ARBA" id="ARBA00023237"/>
    </source>
</evidence>
<dbReference type="InterPro" id="IPR003368">
    <property type="entry name" value="POMP_repeat"/>
</dbReference>
<dbReference type="PANTHER" id="PTHR35037">
    <property type="entry name" value="C-TERMINAL REGION OF AIDA-LIKE PROTEIN"/>
    <property type="match status" value="1"/>
</dbReference>
<keyword evidence="4" id="KW-0964">Secreted</keyword>
<evidence type="ECO:0000256" key="5">
    <source>
        <dbReference type="ARBA" id="ARBA00022729"/>
    </source>
</evidence>
<dbReference type="InterPro" id="IPR036709">
    <property type="entry name" value="Autotransporte_beta_dom_sf"/>
</dbReference>
<protein>
    <recommendedName>
        <fullName evidence="8">Autotransporter domain-containing protein</fullName>
    </recommendedName>
</protein>
<gene>
    <name evidence="9" type="ORF">AW736_07370</name>
</gene>
<keyword evidence="10" id="KW-1185">Reference proteome</keyword>
<dbReference type="GO" id="GO:0005576">
    <property type="term" value="C:extracellular region"/>
    <property type="evidence" value="ECO:0007669"/>
    <property type="project" value="UniProtKB-SubCell"/>
</dbReference>
<evidence type="ECO:0000256" key="1">
    <source>
        <dbReference type="ARBA" id="ARBA00004196"/>
    </source>
</evidence>
<evidence type="ECO:0000259" key="8">
    <source>
        <dbReference type="PROSITE" id="PS51208"/>
    </source>
</evidence>
<dbReference type="NCBIfam" id="TIGR01376">
    <property type="entry name" value="POMP_repeat"/>
    <property type="match status" value="1"/>
</dbReference>
<dbReference type="PANTHER" id="PTHR35037:SF3">
    <property type="entry name" value="C-TERMINAL REGION OF AIDA-LIKE PROTEIN"/>
    <property type="match status" value="1"/>
</dbReference>
<dbReference type="InterPro" id="IPR030895">
    <property type="entry name" value="T5SS_PEPC_rpt"/>
</dbReference>
<evidence type="ECO:0000256" key="4">
    <source>
        <dbReference type="ARBA" id="ARBA00022525"/>
    </source>
</evidence>
<dbReference type="InterPro" id="IPR006315">
    <property type="entry name" value="OM_autotransptr_brl_dom"/>
</dbReference>
<dbReference type="NCBIfam" id="TIGR02601">
    <property type="entry name" value="autotrns_rpt"/>
    <property type="match status" value="1"/>
</dbReference>
<dbReference type="InterPro" id="IPR051551">
    <property type="entry name" value="Autotransporter_adhesion"/>
</dbReference>
<dbReference type="SMART" id="SM00869">
    <property type="entry name" value="Autotransporter"/>
    <property type="match status" value="1"/>
</dbReference>
<dbReference type="Gene3D" id="2.160.20.20">
    <property type="match status" value="1"/>
</dbReference>
<sequence length="1843" mass="185391">MKNSSPSQRKLSRLLPLLLCLAPHLEGANREWAATGTGDFADMGNWKDAAPPAAGDTVLINNGGTAVINGASITISRLEAGGTGKDAYGALNIINGGTLTIATYAMIGYNSGNASQWGSAGLGAVTVSGTGSVLKTTSNSIFVGRGNKAVLNIINGGTAISAGEFAIGESASGVLPDGGSGTVNITGAGSNLTATTANIGKNRAGTMFISDGGSANFTGDVTIGNAANSVGELHVNAGGLFSIANNKGLFVGGNTSGAGVLGSRSGLLAGTGTLNLGTGIVTVSRNGTLSAGDNPGEIGTLFIIGSLNLGTVADGGNEKSARLNIDHNSATADLINLSGAVTFGSIIKLDLSSLASIAAVPIITAGANLPALPADIRFTINGAAFSTLDRLAGALPSASLSVSGSQLLMTVASTAANKHLVWTGAVGNTWNLTGTNWREVGGGSLAFLTGDSVTFSTLGGVTSATITADIGQTVSQLALVGDTSYTLAGNFSADGSLGNTLLTGTSGKLLLGASGTAFNGTLTLTGNNNFLGGVELHSGTLSVATVRNLGASLSSVTFAGTDASASTLLITDDITFDFYSNASGDPVGSDNLLINPGVNATVQMAAGKSLTFAQNSGGMFGPAIVNQGNLAIRTDGGTVTFDSLNASTPTAYGGAVANPGTLSIDDALFISNTVGGRGGAIYNSGNLTLHTTHTAAHTGNAALGEGSTAAASAGGFLYMGNNSTATLDITGRLTIGDASSLANQTDSIASLNADATLTKTGTGTLVLNADNTHYTGAFNLVAGTVQVNGASALFGGAINGAGNLVLNNTGDNLAFASGDFHGTLRLQGTAGGGASYHLDTVAGMAPTRSILAASHLQLATGGTLSIGSGSYALRGLDFAGGDFHTTRDGFAFSGTLRVGGTLALSDPVSSKIIFDDFNPGDSMGSLYTGGGGSVFSLDEAGANAVLLIAADTLAAGHAGRTVKLYANDGATAIATSQTIALDANAVGTFENMAVAITGSAGAGLYMDSLLQKIEILLGKTFTLASDSATDNALLNTTITGAGNLSIAATGTHITLGAANSYTGETRVTTGTLRLTAAGALGDTSDLVIQSGAGVLLDGDTVYGNTQSIGAYTGTAGARLSLGTGTLAVTAAKGTGLFNDNGATTDLGAAGHLILNGGHITGVLTADAANAALLDIATGTTTIGSANTALNITATIAAGATLRLTDGGALGTGAIAFDGTLELAATGANTHFHNTFAGVTGTAAVGHGTILKTGSGAMTIASSNPDLNVPVVIEQGRLVAGAFDALGVSVITTQAGGVMEFSGVEGTLTNTIAGDGTLAFTNGARVTIDSEYAIPSIEISSAAAVTAGHLLALGGTTSKISVTGGASLIIDTYDNATRNFDLGELHLSGGGALRFTPAGTTFRKAIVNRLTGSGGVLAFNVDFKTVRDQATAALSPVIPVGRAANHVTVTTAGTGTHGVFVINANPAFTAPLDGSFTPLIDTASGDATRFQLVDAAGAPIPYYESGLVALKLVKGGEDESTYTDNPDRWYLADSGLASVADAIIGTAAMAGKDWHYSVDALYLRMGDVRAGLAESDSGRTGNVWARGRGYRLKANYKLLGRPFDETLYGVTAGADCTFRPHEEVTLLAGVFFDGGRVTRDFVNYGSGESSTFGAGVYGSILFESGWHGDLVLKSDRSKNSFDARTVDGRVTNGDYNSNAEGFSAELGRRFQLKHDWWFESSVQLATAWLNGVDYEALTSESPIPVRVDGSRSTQYRGGLRVGRDLGRLNPYAKIAWAKTDTSGGVIHAHTRAFDPGMNGWRFETGAGVSIRLSDRSALYLDYEYATADAYQRPWSFNLGYRTLW</sequence>
<name>A0A178IL41_9BACT</name>
<dbReference type="InterPro" id="IPR003991">
    <property type="entry name" value="Pertactin_virulence_factor"/>
</dbReference>
<feature type="domain" description="Autotransporter" evidence="8">
    <location>
        <begin position="1575"/>
        <end position="1843"/>
    </location>
</feature>
<dbReference type="GO" id="GO:0009279">
    <property type="term" value="C:cell outer membrane"/>
    <property type="evidence" value="ECO:0007669"/>
    <property type="project" value="UniProtKB-SubCell"/>
</dbReference>
<dbReference type="PRINTS" id="PR01484">
    <property type="entry name" value="PRTACTNFAMLY"/>
</dbReference>
<dbReference type="EMBL" id="LRRQ01000054">
    <property type="protein sequence ID" value="OAM90603.1"/>
    <property type="molecule type" value="Genomic_DNA"/>
</dbReference>
<dbReference type="InterPro" id="IPR011050">
    <property type="entry name" value="Pectin_lyase_fold/virulence"/>
</dbReference>
<keyword evidence="7" id="KW-0998">Cell outer membrane</keyword>
<dbReference type="NCBIfam" id="TIGR01414">
    <property type="entry name" value="autotrans_barl"/>
    <property type="match status" value="1"/>
</dbReference>
<evidence type="ECO:0000256" key="2">
    <source>
        <dbReference type="ARBA" id="ARBA00004442"/>
    </source>
</evidence>
<dbReference type="OrthoDB" id="200362at2"/>
<accession>A0A178IL41</accession>
<keyword evidence="6" id="KW-0472">Membrane</keyword>
<evidence type="ECO:0000313" key="10">
    <source>
        <dbReference type="Proteomes" id="UP000078486"/>
    </source>
</evidence>
<dbReference type="InterPro" id="IPR013425">
    <property type="entry name" value="Autotrns_rpt"/>
</dbReference>
<evidence type="ECO:0000256" key="6">
    <source>
        <dbReference type="ARBA" id="ARBA00023136"/>
    </source>
</evidence>
<dbReference type="Gene3D" id="2.40.128.130">
    <property type="entry name" value="Autotransporter beta-domain"/>
    <property type="match status" value="1"/>
</dbReference>
<comment type="subcellular location">
    <subcellularLocation>
        <location evidence="1">Cell envelope</location>
    </subcellularLocation>
    <subcellularLocation>
        <location evidence="2">Cell outer membrane</location>
    </subcellularLocation>
    <subcellularLocation>
        <location evidence="3">Secreted</location>
    </subcellularLocation>
</comment>
<keyword evidence="5" id="KW-0732">Signal</keyword>
<dbReference type="RefSeq" id="WP_068769533.1">
    <property type="nucleotide sequence ID" value="NZ_CP109796.1"/>
</dbReference>
<organism evidence="9 10">
    <name type="scientific">Termitidicoccus mucosus</name>
    <dbReference type="NCBI Taxonomy" id="1184151"/>
    <lineage>
        <taxon>Bacteria</taxon>
        <taxon>Pseudomonadati</taxon>
        <taxon>Verrucomicrobiota</taxon>
        <taxon>Opitutia</taxon>
        <taxon>Opitutales</taxon>
        <taxon>Opitutaceae</taxon>
        <taxon>Termitidicoccus</taxon>
    </lineage>
</organism>
<reference evidence="9 10" key="1">
    <citation type="submission" date="2016-01" db="EMBL/GenBank/DDBJ databases">
        <title>High potential of lignocellulose degradation of a new Verrucomicrobia species.</title>
        <authorList>
            <person name="Wang Y."/>
            <person name="Shi Y."/>
            <person name="Qiu Z."/>
            <person name="Liu S."/>
            <person name="Yang H."/>
        </authorList>
    </citation>
    <scope>NUCLEOTIDE SEQUENCE [LARGE SCALE GENOMIC DNA]</scope>
    <source>
        <strain evidence="9 10">TSB47</strain>
    </source>
</reference>
<dbReference type="Proteomes" id="UP000078486">
    <property type="component" value="Unassembled WGS sequence"/>
</dbReference>
<proteinExistence type="predicted"/>
<dbReference type="SUPFAM" id="SSF51126">
    <property type="entry name" value="Pectin lyase-like"/>
    <property type="match status" value="2"/>
</dbReference>